<dbReference type="InterPro" id="IPR029510">
    <property type="entry name" value="Ald_DH_CS_GLU"/>
</dbReference>
<dbReference type="InterPro" id="IPR016163">
    <property type="entry name" value="Ald_DH_C"/>
</dbReference>
<dbReference type="OrthoDB" id="9762913at2"/>
<dbReference type="InterPro" id="IPR016161">
    <property type="entry name" value="Ald_DH/histidinol_DH"/>
</dbReference>
<dbReference type="Gene3D" id="3.40.309.10">
    <property type="entry name" value="Aldehyde Dehydrogenase, Chain A, domain 2"/>
    <property type="match status" value="1"/>
</dbReference>
<dbReference type="InterPro" id="IPR010102">
    <property type="entry name" value="Succ_semiAld_DH"/>
</dbReference>
<dbReference type="InterPro" id="IPR015590">
    <property type="entry name" value="Aldehyde_DH_dom"/>
</dbReference>
<comment type="caution">
    <text evidence="6">The sequence shown here is derived from an EMBL/GenBank/DDBJ whole genome shotgun (WGS) entry which is preliminary data.</text>
</comment>
<reference evidence="6 7" key="1">
    <citation type="submission" date="2017-04" db="EMBL/GenBank/DDBJ databases">
        <title>A new member of the family Flavobacteriaceae isolated from ascidians.</title>
        <authorList>
            <person name="Chen L."/>
        </authorList>
    </citation>
    <scope>NUCLEOTIDE SEQUENCE [LARGE SCALE GENOMIC DNA]</scope>
    <source>
        <strain evidence="6 7">HQA918</strain>
    </source>
</reference>
<sequence>MELKHPELLKTDAYINGEWINAVNDKRFEVTNPYNGEVLAQLADCGAAETELAIEKAEAAFEVWKAQSAGKRAKILRKWYDLIITHANDLALILTLEQGKPLAEAKGEILYGASFVEWFSEEARRVYGDTIPAHMANARITTVKQPIGVVAAITPWNFPNAMITRKVAPALAAGCTVVIKPAAQTPLSALALMQLAQEAGFPPGVVNVVMGTDSRAIGGVMTASKAVRKLSFTGSTAVGKTLMRQSADTVKKLSLELGGNAPFIVFDDADLEKAVEGALLAKYRNAGQTCVCANRIFVQEGIYDAFVNRFSEAVAALPVGNGTEPGTVIGPLINTQAVSEMDAMVQEAVGAGAKTTTGGAKGEGCFYPPTVLAHADKHMRVYKEEIFGPIAPIFKFGTEAEVIALANDTEYGLASYFYGRDYARLWRVAEALEYGMVGINTGAISTTVAPFGGIKESGFGREGSKYGMNEFLEIKYMCWGEIDS</sequence>
<evidence type="ECO:0000256" key="1">
    <source>
        <dbReference type="ARBA" id="ARBA00009986"/>
    </source>
</evidence>
<dbReference type="InterPro" id="IPR016160">
    <property type="entry name" value="Ald_DH_CS_CYS"/>
</dbReference>
<gene>
    <name evidence="6" type="primary">gabD</name>
    <name evidence="6" type="ORF">B7P33_01595</name>
</gene>
<dbReference type="Gene3D" id="3.40.605.10">
    <property type="entry name" value="Aldehyde Dehydrogenase, Chain A, domain 1"/>
    <property type="match status" value="1"/>
</dbReference>
<dbReference type="SUPFAM" id="SSF53720">
    <property type="entry name" value="ALDH-like"/>
    <property type="match status" value="1"/>
</dbReference>
<feature type="active site" evidence="3">
    <location>
        <position position="256"/>
    </location>
</feature>
<dbReference type="PANTHER" id="PTHR43353">
    <property type="entry name" value="SUCCINATE-SEMIALDEHYDE DEHYDROGENASE, MITOCHONDRIAL"/>
    <property type="match status" value="1"/>
</dbReference>
<keyword evidence="7" id="KW-1185">Reference proteome</keyword>
<dbReference type="FunFam" id="3.40.309.10:FF:000004">
    <property type="entry name" value="Succinate-semialdehyde dehydrogenase I"/>
    <property type="match status" value="1"/>
</dbReference>
<evidence type="ECO:0000256" key="4">
    <source>
        <dbReference type="RuleBase" id="RU003345"/>
    </source>
</evidence>
<dbReference type="Proteomes" id="UP000219559">
    <property type="component" value="Unassembled WGS sequence"/>
</dbReference>
<dbReference type="FunFam" id="3.40.605.10:FF:000005">
    <property type="entry name" value="Succinate-semialdehyde dehydrogenase I"/>
    <property type="match status" value="1"/>
</dbReference>
<dbReference type="PANTHER" id="PTHR43353:SF5">
    <property type="entry name" value="SUCCINATE-SEMIALDEHYDE DEHYDROGENASE, MITOCHONDRIAL"/>
    <property type="match status" value="1"/>
</dbReference>
<accession>A0A2A4GE37</accession>
<dbReference type="CDD" id="cd07103">
    <property type="entry name" value="ALDH_F5_SSADH_GabD"/>
    <property type="match status" value="1"/>
</dbReference>
<dbReference type="AlphaFoldDB" id="A0A2A4GE37"/>
<organism evidence="6 7">
    <name type="scientific">Sediminicola luteus</name>
    <dbReference type="NCBI Taxonomy" id="319238"/>
    <lineage>
        <taxon>Bacteria</taxon>
        <taxon>Pseudomonadati</taxon>
        <taxon>Bacteroidota</taxon>
        <taxon>Flavobacteriia</taxon>
        <taxon>Flavobacteriales</taxon>
        <taxon>Flavobacteriaceae</taxon>
        <taxon>Sediminicola</taxon>
    </lineage>
</organism>
<proteinExistence type="inferred from homology"/>
<evidence type="ECO:0000313" key="6">
    <source>
        <dbReference type="EMBL" id="PCE66022.1"/>
    </source>
</evidence>
<dbReference type="NCBIfam" id="TIGR01780">
    <property type="entry name" value="SSADH"/>
    <property type="match status" value="1"/>
</dbReference>
<comment type="similarity">
    <text evidence="1 4">Belongs to the aldehyde dehydrogenase family.</text>
</comment>
<dbReference type="GO" id="GO:0005829">
    <property type="term" value="C:cytosol"/>
    <property type="evidence" value="ECO:0007669"/>
    <property type="project" value="TreeGrafter"/>
</dbReference>
<dbReference type="RefSeq" id="WP_097441546.1">
    <property type="nucleotide sequence ID" value="NZ_NBWU01000001.1"/>
</dbReference>
<protein>
    <submittedName>
        <fullName evidence="6">Succinate-semialdehyde dehydrogenase (NADP(+))</fullName>
    </submittedName>
</protein>
<dbReference type="GO" id="GO:0004777">
    <property type="term" value="F:succinate-semialdehyde dehydrogenase (NAD+) activity"/>
    <property type="evidence" value="ECO:0007669"/>
    <property type="project" value="TreeGrafter"/>
</dbReference>
<dbReference type="PROSITE" id="PS00687">
    <property type="entry name" value="ALDEHYDE_DEHYDR_GLU"/>
    <property type="match status" value="1"/>
</dbReference>
<dbReference type="GO" id="GO:0009450">
    <property type="term" value="P:gamma-aminobutyric acid catabolic process"/>
    <property type="evidence" value="ECO:0007669"/>
    <property type="project" value="InterPro"/>
</dbReference>
<dbReference type="PROSITE" id="PS00070">
    <property type="entry name" value="ALDEHYDE_DEHYDR_CYS"/>
    <property type="match status" value="1"/>
</dbReference>
<dbReference type="InterPro" id="IPR016162">
    <property type="entry name" value="Ald_DH_N"/>
</dbReference>
<evidence type="ECO:0000256" key="2">
    <source>
        <dbReference type="ARBA" id="ARBA00023002"/>
    </source>
</evidence>
<dbReference type="Pfam" id="PF00171">
    <property type="entry name" value="Aldedh"/>
    <property type="match status" value="1"/>
</dbReference>
<dbReference type="InterPro" id="IPR050740">
    <property type="entry name" value="Aldehyde_DH_Superfamily"/>
</dbReference>
<keyword evidence="2 4" id="KW-0560">Oxidoreductase</keyword>
<dbReference type="EMBL" id="NBWU01000001">
    <property type="protein sequence ID" value="PCE66022.1"/>
    <property type="molecule type" value="Genomic_DNA"/>
</dbReference>
<feature type="domain" description="Aldehyde dehydrogenase" evidence="5">
    <location>
        <begin position="19"/>
        <end position="476"/>
    </location>
</feature>
<evidence type="ECO:0000259" key="5">
    <source>
        <dbReference type="Pfam" id="PF00171"/>
    </source>
</evidence>
<name>A0A2A4GE37_9FLAO</name>
<evidence type="ECO:0000313" key="7">
    <source>
        <dbReference type="Proteomes" id="UP000219559"/>
    </source>
</evidence>
<evidence type="ECO:0000256" key="3">
    <source>
        <dbReference type="PROSITE-ProRule" id="PRU10007"/>
    </source>
</evidence>